<dbReference type="Gene3D" id="2.120.10.30">
    <property type="entry name" value="TolB, C-terminal domain"/>
    <property type="match status" value="1"/>
</dbReference>
<evidence type="ECO:0000313" key="3">
    <source>
        <dbReference type="EMBL" id="CAF1468690.1"/>
    </source>
</evidence>
<accession>A0A815QW64</accession>
<dbReference type="EMBL" id="CAJNOM010000494">
    <property type="protein sequence ID" value="CAF1468690.1"/>
    <property type="molecule type" value="Genomic_DNA"/>
</dbReference>
<dbReference type="EMBL" id="CAJNOI010000146">
    <property type="protein sequence ID" value="CAF1127455.1"/>
    <property type="molecule type" value="Genomic_DNA"/>
</dbReference>
<protein>
    <submittedName>
        <fullName evidence="3">Uncharacterized protein</fullName>
    </submittedName>
</protein>
<evidence type="ECO:0000313" key="2">
    <source>
        <dbReference type="EMBL" id="CAF1127455.1"/>
    </source>
</evidence>
<dbReference type="OrthoDB" id="342730at2759"/>
<name>A0A815QW64_9BILA</name>
<organism evidence="3 4">
    <name type="scientific">Adineta steineri</name>
    <dbReference type="NCBI Taxonomy" id="433720"/>
    <lineage>
        <taxon>Eukaryota</taxon>
        <taxon>Metazoa</taxon>
        <taxon>Spiralia</taxon>
        <taxon>Gnathifera</taxon>
        <taxon>Rotifera</taxon>
        <taxon>Eurotatoria</taxon>
        <taxon>Bdelloidea</taxon>
        <taxon>Adinetida</taxon>
        <taxon>Adinetidae</taxon>
        <taxon>Adineta</taxon>
    </lineage>
</organism>
<gene>
    <name evidence="2" type="ORF">BJG266_LOCUS22805</name>
    <name evidence="3" type="ORF">QVE165_LOCUS41426</name>
</gene>
<keyword evidence="1" id="KW-0677">Repeat</keyword>
<proteinExistence type="predicted"/>
<dbReference type="Proteomes" id="UP000663877">
    <property type="component" value="Unassembled WGS sequence"/>
</dbReference>
<dbReference type="InterPro" id="IPR001258">
    <property type="entry name" value="NHL_repeat"/>
</dbReference>
<evidence type="ECO:0000313" key="4">
    <source>
        <dbReference type="Proteomes" id="UP000663832"/>
    </source>
</evidence>
<dbReference type="Proteomes" id="UP000663832">
    <property type="component" value="Unassembled WGS sequence"/>
</dbReference>
<dbReference type="Pfam" id="PF01436">
    <property type="entry name" value="NHL"/>
    <property type="match status" value="1"/>
</dbReference>
<dbReference type="InterPro" id="IPR011042">
    <property type="entry name" value="6-blade_b-propeller_TolB-like"/>
</dbReference>
<reference evidence="3" key="1">
    <citation type="submission" date="2021-02" db="EMBL/GenBank/DDBJ databases">
        <authorList>
            <person name="Nowell W R."/>
        </authorList>
    </citation>
    <scope>NUCLEOTIDE SEQUENCE</scope>
</reference>
<keyword evidence="4" id="KW-1185">Reference proteome</keyword>
<dbReference type="SUPFAM" id="SSF63829">
    <property type="entry name" value="Calcium-dependent phosphotriesterase"/>
    <property type="match status" value="1"/>
</dbReference>
<sequence length="73" mass="7970">MFQPAGVIVDQMGNIYVSNERSHQIKRWSPGAIEGTTIVGENAGGGGPAQFRFPRDLSFDRQSNLYGADINND</sequence>
<dbReference type="AlphaFoldDB" id="A0A815QW64"/>
<evidence type="ECO:0000256" key="1">
    <source>
        <dbReference type="ARBA" id="ARBA00022737"/>
    </source>
</evidence>
<comment type="caution">
    <text evidence="3">The sequence shown here is derived from an EMBL/GenBank/DDBJ whole genome shotgun (WGS) entry which is preliminary data.</text>
</comment>